<dbReference type="OrthoDB" id="10478768at2759"/>
<dbReference type="AlphaFoldDB" id="A0A3N4K1Z7"/>
<accession>A0A3N4K1Z7</accession>
<feature type="compositionally biased region" description="Gly residues" evidence="1">
    <location>
        <begin position="168"/>
        <end position="181"/>
    </location>
</feature>
<evidence type="ECO:0008006" key="4">
    <source>
        <dbReference type="Google" id="ProtNLM"/>
    </source>
</evidence>
<keyword evidence="3" id="KW-1185">Reference proteome</keyword>
<feature type="region of interest" description="Disordered" evidence="1">
    <location>
        <begin position="110"/>
        <end position="191"/>
    </location>
</feature>
<dbReference type="EMBL" id="ML120384">
    <property type="protein sequence ID" value="RPA99904.1"/>
    <property type="molecule type" value="Genomic_DNA"/>
</dbReference>
<proteinExistence type="predicted"/>
<dbReference type="STRING" id="1336337.A0A3N4K1Z7"/>
<dbReference type="InterPro" id="IPR007175">
    <property type="entry name" value="Rpr2/Snm1/Rpp21"/>
</dbReference>
<dbReference type="Gene3D" id="6.20.50.20">
    <property type="match status" value="1"/>
</dbReference>
<evidence type="ECO:0000256" key="1">
    <source>
        <dbReference type="SAM" id="MobiDB-lite"/>
    </source>
</evidence>
<protein>
    <recommendedName>
        <fullName evidence="4">Rpr2-domain-containing protein</fullName>
    </recommendedName>
</protein>
<organism evidence="2 3">
    <name type="scientific">Choiromyces venosus 120613-1</name>
    <dbReference type="NCBI Taxonomy" id="1336337"/>
    <lineage>
        <taxon>Eukaryota</taxon>
        <taxon>Fungi</taxon>
        <taxon>Dikarya</taxon>
        <taxon>Ascomycota</taxon>
        <taxon>Pezizomycotina</taxon>
        <taxon>Pezizomycetes</taxon>
        <taxon>Pezizales</taxon>
        <taxon>Tuberaceae</taxon>
        <taxon>Choiromyces</taxon>
    </lineage>
</organism>
<evidence type="ECO:0000313" key="3">
    <source>
        <dbReference type="Proteomes" id="UP000276215"/>
    </source>
</evidence>
<name>A0A3N4K1Z7_9PEZI</name>
<dbReference type="GO" id="GO:0006396">
    <property type="term" value="P:RNA processing"/>
    <property type="evidence" value="ECO:0007669"/>
    <property type="project" value="InterPro"/>
</dbReference>
<gene>
    <name evidence="2" type="ORF">L873DRAFT_1789343</name>
</gene>
<dbReference type="Proteomes" id="UP000276215">
    <property type="component" value="Unassembled WGS sequence"/>
</dbReference>
<feature type="compositionally biased region" description="Basic and acidic residues" evidence="1">
    <location>
        <begin position="118"/>
        <end position="139"/>
    </location>
</feature>
<sequence length="191" mass="19574">MSTQTPHRPSSSGLTSYILRASHLLLPTAPSLSTTLLSTSPAAQSAPGISNVCQSCTAILIPGWNAHVRTLPRGKEGRREATAAGTAKATVVVWECGTCGGENHAEVGKPKIKRRRGKEGGDGGRAKKVEVGGEKKMDRGGNQGSKARAKKRKGGTLADALAKQRKGNGSGGAGDSGGGFGLDLMDLMKTG</sequence>
<dbReference type="Pfam" id="PF04032">
    <property type="entry name" value="Rpr2"/>
    <property type="match status" value="1"/>
</dbReference>
<reference evidence="2 3" key="1">
    <citation type="journal article" date="2018" name="Nat. Ecol. Evol.">
        <title>Pezizomycetes genomes reveal the molecular basis of ectomycorrhizal truffle lifestyle.</title>
        <authorList>
            <person name="Murat C."/>
            <person name="Payen T."/>
            <person name="Noel B."/>
            <person name="Kuo A."/>
            <person name="Morin E."/>
            <person name="Chen J."/>
            <person name="Kohler A."/>
            <person name="Krizsan K."/>
            <person name="Balestrini R."/>
            <person name="Da Silva C."/>
            <person name="Montanini B."/>
            <person name="Hainaut M."/>
            <person name="Levati E."/>
            <person name="Barry K.W."/>
            <person name="Belfiori B."/>
            <person name="Cichocki N."/>
            <person name="Clum A."/>
            <person name="Dockter R.B."/>
            <person name="Fauchery L."/>
            <person name="Guy J."/>
            <person name="Iotti M."/>
            <person name="Le Tacon F."/>
            <person name="Lindquist E.A."/>
            <person name="Lipzen A."/>
            <person name="Malagnac F."/>
            <person name="Mello A."/>
            <person name="Molinier V."/>
            <person name="Miyauchi S."/>
            <person name="Poulain J."/>
            <person name="Riccioni C."/>
            <person name="Rubini A."/>
            <person name="Sitrit Y."/>
            <person name="Splivallo R."/>
            <person name="Traeger S."/>
            <person name="Wang M."/>
            <person name="Zifcakova L."/>
            <person name="Wipf D."/>
            <person name="Zambonelli A."/>
            <person name="Paolocci F."/>
            <person name="Nowrousian M."/>
            <person name="Ottonello S."/>
            <person name="Baldrian P."/>
            <person name="Spatafora J.W."/>
            <person name="Henrissat B."/>
            <person name="Nagy L.G."/>
            <person name="Aury J.M."/>
            <person name="Wincker P."/>
            <person name="Grigoriev I.V."/>
            <person name="Bonfante P."/>
            <person name="Martin F.M."/>
        </authorList>
    </citation>
    <scope>NUCLEOTIDE SEQUENCE [LARGE SCALE GENOMIC DNA]</scope>
    <source>
        <strain evidence="2 3">120613-1</strain>
    </source>
</reference>
<evidence type="ECO:0000313" key="2">
    <source>
        <dbReference type="EMBL" id="RPA99904.1"/>
    </source>
</evidence>